<gene>
    <name evidence="1" type="ORF">BN2458_PEG1888</name>
</gene>
<dbReference type="KEGG" id="hty:BN2458_PEG1888"/>
<dbReference type="Proteomes" id="UP000064525">
    <property type="component" value="Chromosome I"/>
</dbReference>
<organism evidence="1 2">
    <name type="scientific">Helicobacter typhlonius</name>
    <dbReference type="NCBI Taxonomy" id="76936"/>
    <lineage>
        <taxon>Bacteria</taxon>
        <taxon>Pseudomonadati</taxon>
        <taxon>Campylobacterota</taxon>
        <taxon>Epsilonproteobacteria</taxon>
        <taxon>Campylobacterales</taxon>
        <taxon>Helicobacteraceae</taxon>
        <taxon>Helicobacter</taxon>
    </lineage>
</organism>
<sequence>MLHKNLASHKRGDKNMQVWVRGFTFALRALCSHNISSFSYFRDL</sequence>
<evidence type="ECO:0000313" key="2">
    <source>
        <dbReference type="Proteomes" id="UP000064525"/>
    </source>
</evidence>
<accession>A0A0S4PWW1</accession>
<dbReference type="AlphaFoldDB" id="A0A0S4PWW1"/>
<protein>
    <submittedName>
        <fullName evidence="1">Uncharacterized protein</fullName>
    </submittedName>
</protein>
<evidence type="ECO:0000313" key="1">
    <source>
        <dbReference type="EMBL" id="CUU40771.1"/>
    </source>
</evidence>
<proteinExistence type="predicted"/>
<reference evidence="2" key="1">
    <citation type="submission" date="2015-11" db="EMBL/GenBank/DDBJ databases">
        <authorList>
            <person name="Anvar S.Y."/>
        </authorList>
    </citation>
    <scope>NUCLEOTIDE SEQUENCE [LARGE SCALE GENOMIC DNA]</scope>
</reference>
<dbReference type="EMBL" id="LN907858">
    <property type="protein sequence ID" value="CUU40771.1"/>
    <property type="molecule type" value="Genomic_DNA"/>
</dbReference>
<name>A0A0S4PWW1_9HELI</name>